<keyword evidence="2" id="KW-1185">Reference proteome</keyword>
<dbReference type="AlphaFoldDB" id="A0A1R4B1B6"/>
<dbReference type="RefSeq" id="WP_077312228.1">
    <property type="nucleotide sequence ID" value="NZ_AP024887.1"/>
</dbReference>
<dbReference type="STRING" id="1918946.VPAL9027_00638"/>
<evidence type="ECO:0000313" key="2">
    <source>
        <dbReference type="Proteomes" id="UP000189475"/>
    </source>
</evidence>
<evidence type="ECO:0000313" key="1">
    <source>
        <dbReference type="EMBL" id="SJL82701.1"/>
    </source>
</evidence>
<dbReference type="EMBL" id="FUFT01000002">
    <property type="protein sequence ID" value="SJL82701.1"/>
    <property type="molecule type" value="Genomic_DNA"/>
</dbReference>
<gene>
    <name evidence="1" type="ORF">VPAL9027_00638</name>
</gene>
<name>A0A1R4B1B6_9VIBR</name>
<dbReference type="OrthoDB" id="3174978at2"/>
<dbReference type="Proteomes" id="UP000189475">
    <property type="component" value="Unassembled WGS sequence"/>
</dbReference>
<organism evidence="1 2">
    <name type="scientific">Vibrio palustris</name>
    <dbReference type="NCBI Taxonomy" id="1918946"/>
    <lineage>
        <taxon>Bacteria</taxon>
        <taxon>Pseudomonadati</taxon>
        <taxon>Pseudomonadota</taxon>
        <taxon>Gammaproteobacteria</taxon>
        <taxon>Vibrionales</taxon>
        <taxon>Vibrionaceae</taxon>
        <taxon>Vibrio</taxon>
    </lineage>
</organism>
<dbReference type="InterPro" id="IPR009912">
    <property type="entry name" value="DUF1451"/>
</dbReference>
<sequence>MPKHKSEYETLMENVVESLKKSPTELHHVIETSKDVLHAASDMTKDELALWSAYVESDLKEFAEAFEESKSGPFYLTITNSIWQGLMDITDKTKIEWLELTHELEKRGLYQTGDMISLGVLVCEKCGQRTEYTHPSTVISCTACGNDAFHRQSIKS</sequence>
<accession>A0A1R4B1B6</accession>
<dbReference type="Pfam" id="PF07295">
    <property type="entry name" value="DUF1451"/>
    <property type="match status" value="1"/>
</dbReference>
<protein>
    <recommendedName>
        <fullName evidence="3">Zinc ribbon-containing protein</fullName>
    </recommendedName>
</protein>
<proteinExistence type="predicted"/>
<reference evidence="1 2" key="1">
    <citation type="submission" date="2017-02" db="EMBL/GenBank/DDBJ databases">
        <authorList>
            <person name="Peterson S.W."/>
        </authorList>
    </citation>
    <scope>NUCLEOTIDE SEQUENCE [LARGE SCALE GENOMIC DNA]</scope>
    <source>
        <strain evidence="1 2">CECT 9027</strain>
    </source>
</reference>
<evidence type="ECO:0008006" key="3">
    <source>
        <dbReference type="Google" id="ProtNLM"/>
    </source>
</evidence>